<dbReference type="AlphaFoldDB" id="A0A066XCM2"/>
<sequence length="166" mass="18504">MRRSKSTEPFALRTVPPSCLPALSHGAKPEFGVPLHSPVHRKPNPAAAKVMDEDYIKKLWREGPDLQYPFLSNRLAKEQHLVSLGEDTNRVATIYCLMGIWTAMPSVEHDSTALAHAKDSMDWDFVGWLLENGADPAANDKARFTLNGCYILTGPVMKKSRISMKT</sequence>
<evidence type="ECO:0008006" key="3">
    <source>
        <dbReference type="Google" id="ProtNLM"/>
    </source>
</evidence>
<comment type="caution">
    <text evidence="1">The sequence shown here is derived from an EMBL/GenBank/DDBJ whole genome shotgun (WGS) entry which is preliminary data.</text>
</comment>
<evidence type="ECO:0000313" key="1">
    <source>
        <dbReference type="EMBL" id="KDN63745.1"/>
    </source>
</evidence>
<dbReference type="eggNOG" id="ENOG502T75W">
    <property type="taxonomic scope" value="Eukaryota"/>
</dbReference>
<proteinExistence type="predicted"/>
<dbReference type="HOGENOM" id="CLU_1602609_0_0_1"/>
<gene>
    <name evidence="1" type="ORF">CSUB01_03208</name>
</gene>
<keyword evidence="2" id="KW-1185">Reference proteome</keyword>
<reference evidence="2" key="1">
    <citation type="journal article" date="2014" name="Genome Announc.">
        <title>Draft genome sequence of Colletotrichum sublineola, a destructive pathogen of cultivated sorghum.</title>
        <authorList>
            <person name="Baroncelli R."/>
            <person name="Sanz-Martin J.M."/>
            <person name="Rech G.E."/>
            <person name="Sukno S.A."/>
            <person name="Thon M.R."/>
        </authorList>
    </citation>
    <scope>NUCLEOTIDE SEQUENCE [LARGE SCALE GENOMIC DNA]</scope>
    <source>
        <strain evidence="2">TX430BB</strain>
    </source>
</reference>
<dbReference type="EMBL" id="JMSE01001200">
    <property type="protein sequence ID" value="KDN63745.1"/>
    <property type="molecule type" value="Genomic_DNA"/>
</dbReference>
<name>A0A066XCM2_COLSU</name>
<evidence type="ECO:0000313" key="2">
    <source>
        <dbReference type="Proteomes" id="UP000027238"/>
    </source>
</evidence>
<accession>A0A066XCM2</accession>
<dbReference type="STRING" id="1173701.A0A066XCM2"/>
<organism evidence="1 2">
    <name type="scientific">Colletotrichum sublineola</name>
    <name type="common">Sorghum anthracnose fungus</name>
    <dbReference type="NCBI Taxonomy" id="1173701"/>
    <lineage>
        <taxon>Eukaryota</taxon>
        <taxon>Fungi</taxon>
        <taxon>Dikarya</taxon>
        <taxon>Ascomycota</taxon>
        <taxon>Pezizomycotina</taxon>
        <taxon>Sordariomycetes</taxon>
        <taxon>Hypocreomycetidae</taxon>
        <taxon>Glomerellales</taxon>
        <taxon>Glomerellaceae</taxon>
        <taxon>Colletotrichum</taxon>
        <taxon>Colletotrichum graminicola species complex</taxon>
    </lineage>
</organism>
<dbReference type="OrthoDB" id="194358at2759"/>
<dbReference type="Proteomes" id="UP000027238">
    <property type="component" value="Unassembled WGS sequence"/>
</dbReference>
<protein>
    <recommendedName>
        <fullName evidence="3">Ankyrin repeat protein</fullName>
    </recommendedName>
</protein>